<dbReference type="EMBL" id="KN833127">
    <property type="protein sequence ID" value="KIM72501.1"/>
    <property type="molecule type" value="Genomic_DNA"/>
</dbReference>
<organism evidence="1 2">
    <name type="scientific">Piloderma croceum (strain F 1598)</name>
    <dbReference type="NCBI Taxonomy" id="765440"/>
    <lineage>
        <taxon>Eukaryota</taxon>
        <taxon>Fungi</taxon>
        <taxon>Dikarya</taxon>
        <taxon>Basidiomycota</taxon>
        <taxon>Agaricomycotina</taxon>
        <taxon>Agaricomycetes</taxon>
        <taxon>Agaricomycetidae</taxon>
        <taxon>Atheliales</taxon>
        <taxon>Atheliaceae</taxon>
        <taxon>Piloderma</taxon>
    </lineage>
</organism>
<evidence type="ECO:0000313" key="1">
    <source>
        <dbReference type="EMBL" id="KIM72501.1"/>
    </source>
</evidence>
<sequence>MTDTVIGNGRCVGVNYTNSNPSMINSLANTPTPVHNIYLCARSRYHLQHPWSSLDSHPSSQ</sequence>
<gene>
    <name evidence="1" type="ORF">PILCRDRAFT_829704</name>
</gene>
<dbReference type="AlphaFoldDB" id="A0A0C3EXK7"/>
<protein>
    <submittedName>
        <fullName evidence="1">Uncharacterized protein</fullName>
    </submittedName>
</protein>
<keyword evidence="2" id="KW-1185">Reference proteome</keyword>
<dbReference type="Proteomes" id="UP000054166">
    <property type="component" value="Unassembled WGS sequence"/>
</dbReference>
<reference evidence="2" key="2">
    <citation type="submission" date="2015-01" db="EMBL/GenBank/DDBJ databases">
        <title>Evolutionary Origins and Diversification of the Mycorrhizal Mutualists.</title>
        <authorList>
            <consortium name="DOE Joint Genome Institute"/>
            <consortium name="Mycorrhizal Genomics Consortium"/>
            <person name="Kohler A."/>
            <person name="Kuo A."/>
            <person name="Nagy L.G."/>
            <person name="Floudas D."/>
            <person name="Copeland A."/>
            <person name="Barry K.W."/>
            <person name="Cichocki N."/>
            <person name="Veneault-Fourrey C."/>
            <person name="LaButti K."/>
            <person name="Lindquist E.A."/>
            <person name="Lipzen A."/>
            <person name="Lundell T."/>
            <person name="Morin E."/>
            <person name="Murat C."/>
            <person name="Riley R."/>
            <person name="Ohm R."/>
            <person name="Sun H."/>
            <person name="Tunlid A."/>
            <person name="Henrissat B."/>
            <person name="Grigoriev I.V."/>
            <person name="Hibbett D.S."/>
            <person name="Martin F."/>
        </authorList>
    </citation>
    <scope>NUCLEOTIDE SEQUENCE [LARGE SCALE GENOMIC DNA]</scope>
    <source>
        <strain evidence="2">F 1598</strain>
    </source>
</reference>
<reference evidence="1 2" key="1">
    <citation type="submission" date="2014-04" db="EMBL/GenBank/DDBJ databases">
        <authorList>
            <consortium name="DOE Joint Genome Institute"/>
            <person name="Kuo A."/>
            <person name="Tarkka M."/>
            <person name="Buscot F."/>
            <person name="Kohler A."/>
            <person name="Nagy L.G."/>
            <person name="Floudas D."/>
            <person name="Copeland A."/>
            <person name="Barry K.W."/>
            <person name="Cichocki N."/>
            <person name="Veneault-Fourrey C."/>
            <person name="LaButti K."/>
            <person name="Lindquist E.A."/>
            <person name="Lipzen A."/>
            <person name="Lundell T."/>
            <person name="Morin E."/>
            <person name="Murat C."/>
            <person name="Sun H."/>
            <person name="Tunlid A."/>
            <person name="Henrissat B."/>
            <person name="Grigoriev I.V."/>
            <person name="Hibbett D.S."/>
            <person name="Martin F."/>
            <person name="Nordberg H.P."/>
            <person name="Cantor M.N."/>
            <person name="Hua S.X."/>
        </authorList>
    </citation>
    <scope>NUCLEOTIDE SEQUENCE [LARGE SCALE GENOMIC DNA]</scope>
    <source>
        <strain evidence="1 2">F 1598</strain>
    </source>
</reference>
<accession>A0A0C3EXK7</accession>
<proteinExistence type="predicted"/>
<evidence type="ECO:0000313" key="2">
    <source>
        <dbReference type="Proteomes" id="UP000054166"/>
    </source>
</evidence>
<dbReference type="HOGENOM" id="CLU_2923499_0_0_1"/>
<name>A0A0C3EXK7_PILCF</name>
<dbReference type="InParanoid" id="A0A0C3EXK7"/>